<dbReference type="AlphaFoldDB" id="A0AAW1Y3H0"/>
<feature type="compositionally biased region" description="Acidic residues" evidence="1">
    <location>
        <begin position="39"/>
        <end position="49"/>
    </location>
</feature>
<proteinExistence type="predicted"/>
<evidence type="ECO:0000313" key="2">
    <source>
        <dbReference type="EMBL" id="KAK9943447.1"/>
    </source>
</evidence>
<keyword evidence="3" id="KW-1185">Reference proteome</keyword>
<protein>
    <submittedName>
        <fullName evidence="2">Uncharacterized protein</fullName>
    </submittedName>
</protein>
<dbReference type="PANTHER" id="PTHR34666:SF7">
    <property type="match status" value="1"/>
</dbReference>
<comment type="caution">
    <text evidence="2">The sequence shown here is derived from an EMBL/GenBank/DDBJ whole genome shotgun (WGS) entry which is preliminary data.</text>
</comment>
<sequence length="174" mass="19571">MATDDEFSFPTVDKIRSSSNSTTIDSPPLWRLSPAATSTDDDDDDDEEDHSAITTPVENYNQRKSFSGNESGLRIMGADDDQITINTTTTEEEEKMDMLWEDFNEELYPIRSTSTSDFNNYVSGEMLQLGCVGLGAFNLPKSTITTKPGVVVIVKVLKRLFFLHNSHHRSQPRR</sequence>
<evidence type="ECO:0000313" key="3">
    <source>
        <dbReference type="Proteomes" id="UP001457282"/>
    </source>
</evidence>
<accession>A0AAW1Y3H0</accession>
<feature type="region of interest" description="Disordered" evidence="1">
    <location>
        <begin position="1"/>
        <end position="57"/>
    </location>
</feature>
<organism evidence="2 3">
    <name type="scientific">Rubus argutus</name>
    <name type="common">Southern blackberry</name>
    <dbReference type="NCBI Taxonomy" id="59490"/>
    <lineage>
        <taxon>Eukaryota</taxon>
        <taxon>Viridiplantae</taxon>
        <taxon>Streptophyta</taxon>
        <taxon>Embryophyta</taxon>
        <taxon>Tracheophyta</taxon>
        <taxon>Spermatophyta</taxon>
        <taxon>Magnoliopsida</taxon>
        <taxon>eudicotyledons</taxon>
        <taxon>Gunneridae</taxon>
        <taxon>Pentapetalae</taxon>
        <taxon>rosids</taxon>
        <taxon>fabids</taxon>
        <taxon>Rosales</taxon>
        <taxon>Rosaceae</taxon>
        <taxon>Rosoideae</taxon>
        <taxon>Rosoideae incertae sedis</taxon>
        <taxon>Rubus</taxon>
    </lineage>
</organism>
<reference evidence="2 3" key="1">
    <citation type="journal article" date="2023" name="G3 (Bethesda)">
        <title>A chromosome-length genome assembly and annotation of blackberry (Rubus argutus, cv. 'Hillquist').</title>
        <authorList>
            <person name="Bruna T."/>
            <person name="Aryal R."/>
            <person name="Dudchenko O."/>
            <person name="Sargent D.J."/>
            <person name="Mead D."/>
            <person name="Buti M."/>
            <person name="Cavallini A."/>
            <person name="Hytonen T."/>
            <person name="Andres J."/>
            <person name="Pham M."/>
            <person name="Weisz D."/>
            <person name="Mascagni F."/>
            <person name="Usai G."/>
            <person name="Natali L."/>
            <person name="Bassil N."/>
            <person name="Fernandez G.E."/>
            <person name="Lomsadze A."/>
            <person name="Armour M."/>
            <person name="Olukolu B."/>
            <person name="Poorten T."/>
            <person name="Britton C."/>
            <person name="Davik J."/>
            <person name="Ashrafi H."/>
            <person name="Aiden E.L."/>
            <person name="Borodovsky M."/>
            <person name="Worthington M."/>
        </authorList>
    </citation>
    <scope>NUCLEOTIDE SEQUENCE [LARGE SCALE GENOMIC DNA]</scope>
    <source>
        <strain evidence="2">PI 553951</strain>
    </source>
</reference>
<name>A0AAW1Y3H0_RUBAR</name>
<dbReference type="PANTHER" id="PTHR34666">
    <property type="entry name" value="EXPRESSED PROTEIN"/>
    <property type="match status" value="1"/>
</dbReference>
<dbReference type="EMBL" id="JBEDUW010000002">
    <property type="protein sequence ID" value="KAK9943447.1"/>
    <property type="molecule type" value="Genomic_DNA"/>
</dbReference>
<evidence type="ECO:0000256" key="1">
    <source>
        <dbReference type="SAM" id="MobiDB-lite"/>
    </source>
</evidence>
<dbReference type="Proteomes" id="UP001457282">
    <property type="component" value="Unassembled WGS sequence"/>
</dbReference>
<gene>
    <name evidence="2" type="ORF">M0R45_009054</name>
</gene>